<evidence type="ECO:0000256" key="1">
    <source>
        <dbReference type="ARBA" id="ARBA00001966"/>
    </source>
</evidence>
<dbReference type="AlphaFoldDB" id="A0A518C0Z9"/>
<evidence type="ECO:0008006" key="8">
    <source>
        <dbReference type="Google" id="ProtNLM"/>
    </source>
</evidence>
<gene>
    <name evidence="6" type="ORF">Pan265_27770</name>
</gene>
<dbReference type="SUPFAM" id="SSF102114">
    <property type="entry name" value="Radical SAM enzymes"/>
    <property type="match status" value="1"/>
</dbReference>
<keyword evidence="4" id="KW-0408">Iron</keyword>
<dbReference type="GO" id="GO:0046872">
    <property type="term" value="F:metal ion binding"/>
    <property type="evidence" value="ECO:0007669"/>
    <property type="project" value="UniProtKB-KW"/>
</dbReference>
<evidence type="ECO:0000313" key="6">
    <source>
        <dbReference type="EMBL" id="QDU72901.1"/>
    </source>
</evidence>
<dbReference type="EMBL" id="CP036280">
    <property type="protein sequence ID" value="QDU72901.1"/>
    <property type="molecule type" value="Genomic_DNA"/>
</dbReference>
<keyword evidence="7" id="KW-1185">Reference proteome</keyword>
<dbReference type="Gene3D" id="3.20.20.70">
    <property type="entry name" value="Aldolase class I"/>
    <property type="match status" value="1"/>
</dbReference>
<dbReference type="InterPro" id="IPR058240">
    <property type="entry name" value="rSAM_sf"/>
</dbReference>
<dbReference type="OrthoDB" id="9795504at2"/>
<keyword evidence="5" id="KW-0411">Iron-sulfur</keyword>
<dbReference type="InterPro" id="IPR007197">
    <property type="entry name" value="rSAM"/>
</dbReference>
<comment type="cofactor">
    <cofactor evidence="1">
        <name>[4Fe-4S] cluster</name>
        <dbReference type="ChEBI" id="CHEBI:49883"/>
    </cofactor>
</comment>
<dbReference type="GO" id="GO:0003824">
    <property type="term" value="F:catalytic activity"/>
    <property type="evidence" value="ECO:0007669"/>
    <property type="project" value="InterPro"/>
</dbReference>
<dbReference type="GO" id="GO:0051536">
    <property type="term" value="F:iron-sulfur cluster binding"/>
    <property type="evidence" value="ECO:0007669"/>
    <property type="project" value="UniProtKB-KW"/>
</dbReference>
<sequence>MPSETPSLDRAHSSHPRHWRQFRVVYPVMSRRSGGLSVGINLSPDGLCNFDCTYCQVDRSKLAENAPVDLDELHGELSVMLGLIRSGDFWTDPDFEGLPEDRRVLRDLSFSGNGEPTASPLFPAAVDMVLGLRDASGLDGVKVVVITNGTLLHREPVKKAIGRLGDRGEVWAKLDAGTQAYYEKIDRSAVPLERSVGNMVQASQVHPLTIQTMLLRDSSGPMPDTEFMAYIARLRTILDRGGVITGVQLYTVAREPQESDVEPLTEEELEQRAAQLRDALPELDVRIYP</sequence>
<dbReference type="InterPro" id="IPR013785">
    <property type="entry name" value="Aldolase_TIM"/>
</dbReference>
<dbReference type="CDD" id="cd01335">
    <property type="entry name" value="Radical_SAM"/>
    <property type="match status" value="1"/>
</dbReference>
<organism evidence="6 7">
    <name type="scientific">Mucisphaera calidilacus</name>
    <dbReference type="NCBI Taxonomy" id="2527982"/>
    <lineage>
        <taxon>Bacteria</taxon>
        <taxon>Pseudomonadati</taxon>
        <taxon>Planctomycetota</taxon>
        <taxon>Phycisphaerae</taxon>
        <taxon>Phycisphaerales</taxon>
        <taxon>Phycisphaeraceae</taxon>
        <taxon>Mucisphaera</taxon>
    </lineage>
</organism>
<dbReference type="RefSeq" id="WP_145447050.1">
    <property type="nucleotide sequence ID" value="NZ_CP036280.1"/>
</dbReference>
<dbReference type="Proteomes" id="UP000320386">
    <property type="component" value="Chromosome"/>
</dbReference>
<accession>A0A518C0Z9</accession>
<evidence type="ECO:0000256" key="2">
    <source>
        <dbReference type="ARBA" id="ARBA00022691"/>
    </source>
</evidence>
<dbReference type="KEGG" id="mcad:Pan265_27770"/>
<keyword evidence="3" id="KW-0479">Metal-binding</keyword>
<evidence type="ECO:0000313" key="7">
    <source>
        <dbReference type="Proteomes" id="UP000320386"/>
    </source>
</evidence>
<keyword evidence="2" id="KW-0949">S-adenosyl-L-methionine</keyword>
<evidence type="ECO:0000256" key="5">
    <source>
        <dbReference type="ARBA" id="ARBA00023014"/>
    </source>
</evidence>
<protein>
    <recommendedName>
        <fullName evidence="8">Radical SAM protein</fullName>
    </recommendedName>
</protein>
<name>A0A518C0Z9_9BACT</name>
<dbReference type="SFLD" id="SFLDS00029">
    <property type="entry name" value="Radical_SAM"/>
    <property type="match status" value="1"/>
</dbReference>
<reference evidence="6 7" key="1">
    <citation type="submission" date="2019-02" db="EMBL/GenBank/DDBJ databases">
        <title>Deep-cultivation of Planctomycetes and their phenomic and genomic characterization uncovers novel biology.</title>
        <authorList>
            <person name="Wiegand S."/>
            <person name="Jogler M."/>
            <person name="Boedeker C."/>
            <person name="Pinto D."/>
            <person name="Vollmers J."/>
            <person name="Rivas-Marin E."/>
            <person name="Kohn T."/>
            <person name="Peeters S.H."/>
            <person name="Heuer A."/>
            <person name="Rast P."/>
            <person name="Oberbeckmann S."/>
            <person name="Bunk B."/>
            <person name="Jeske O."/>
            <person name="Meyerdierks A."/>
            <person name="Storesund J.E."/>
            <person name="Kallscheuer N."/>
            <person name="Luecker S."/>
            <person name="Lage O.M."/>
            <person name="Pohl T."/>
            <person name="Merkel B.J."/>
            <person name="Hornburger P."/>
            <person name="Mueller R.-W."/>
            <person name="Bruemmer F."/>
            <person name="Labrenz M."/>
            <person name="Spormann A.M."/>
            <person name="Op den Camp H."/>
            <person name="Overmann J."/>
            <person name="Amann R."/>
            <person name="Jetten M.S.M."/>
            <person name="Mascher T."/>
            <person name="Medema M.H."/>
            <person name="Devos D.P."/>
            <person name="Kaster A.-K."/>
            <person name="Ovreas L."/>
            <person name="Rohde M."/>
            <person name="Galperin M.Y."/>
            <person name="Jogler C."/>
        </authorList>
    </citation>
    <scope>NUCLEOTIDE SEQUENCE [LARGE SCALE GENOMIC DNA]</scope>
    <source>
        <strain evidence="6 7">Pan265</strain>
    </source>
</reference>
<evidence type="ECO:0000256" key="3">
    <source>
        <dbReference type="ARBA" id="ARBA00022723"/>
    </source>
</evidence>
<evidence type="ECO:0000256" key="4">
    <source>
        <dbReference type="ARBA" id="ARBA00023004"/>
    </source>
</evidence>
<proteinExistence type="predicted"/>